<evidence type="ECO:0000313" key="9">
    <source>
        <dbReference type="EMBL" id="CAI4004743.1"/>
    </source>
</evidence>
<evidence type="ECO:0000256" key="3">
    <source>
        <dbReference type="ARBA" id="ARBA00012450"/>
    </source>
</evidence>
<dbReference type="GO" id="GO:0009423">
    <property type="term" value="P:chorismate biosynthetic process"/>
    <property type="evidence" value="ECO:0007669"/>
    <property type="project" value="TreeGrafter"/>
</dbReference>
<dbReference type="EMBL" id="CAMXCT010003484">
    <property type="protein sequence ID" value="CAI4004743.1"/>
    <property type="molecule type" value="Genomic_DNA"/>
</dbReference>
<dbReference type="Pfam" id="PF00275">
    <property type="entry name" value="EPSP_synthase"/>
    <property type="match status" value="2"/>
</dbReference>
<evidence type="ECO:0000313" key="11">
    <source>
        <dbReference type="Proteomes" id="UP001152797"/>
    </source>
</evidence>
<evidence type="ECO:0000313" key="10">
    <source>
        <dbReference type="EMBL" id="CAL4792055.1"/>
    </source>
</evidence>
<dbReference type="PROSITE" id="PS00104">
    <property type="entry name" value="EPSP_SYNTHASE_1"/>
    <property type="match status" value="1"/>
</dbReference>
<dbReference type="GO" id="GO:0008652">
    <property type="term" value="P:amino acid biosynthetic process"/>
    <property type="evidence" value="ECO:0007669"/>
    <property type="project" value="UniProtKB-KW"/>
</dbReference>
<keyword evidence="11" id="KW-1185">Reference proteome</keyword>
<accession>A0A9P1D6E4</accession>
<dbReference type="InterPro" id="IPR036968">
    <property type="entry name" value="Enolpyruvate_Tfrase_sf"/>
</dbReference>
<comment type="pathway">
    <text evidence="1">Metabolic intermediate biosynthesis; chorismate biosynthesis; chorismate from D-erythrose 4-phosphate and phosphoenolpyruvate: step 6/7.</text>
</comment>
<sequence>MPLPELIEIVPLSKEQLRSFQWKKAEIMAIVLAALGKGEVILKGALWSEDTEAMVECMKRLGIEVDVAVDPELDANRIITIQGCNGQLPKGGTEAAPLELFVANAGTAARFLSAMVCLGHGVYRISGVPRMHERPQKELIEALRKLGYRVDTPNNKLPALFFGKGPVRGSVTVSVEDSSQFASALLLSSRAGEWDVSIPAGANPDELPYVEMTRELLKAFPHNGGEFQIEADASSASYFHAVNALFGRIQPVKVLACQPPKCKGGTGWQIDAEFPRLAPLNEKMYSARQQVAECWKGFYYFVSRSLLGHENIHDPYIISRKTHLGDSIMTAITISGLADGPYAFVQLGVLRKQECERVKALYDELRKCKFRVIESGDTLEVLPVRNEVSPGNARISTYHDHRMAMCFAILGLALPGLKIEDPSCVRKTVPSFFQILAAPPPKGLGVEIWECDPKSGDRVRRLEDPKDLEPRK</sequence>
<dbReference type="PIRSF" id="PIRSF000505">
    <property type="entry name" value="EPSPS"/>
    <property type="match status" value="1"/>
</dbReference>
<feature type="domain" description="Enolpyruvate transferase" evidence="8">
    <location>
        <begin position="28"/>
        <end position="245"/>
    </location>
</feature>
<keyword evidence="4" id="KW-0028">Amino-acid biosynthesis</keyword>
<dbReference type="PANTHER" id="PTHR21090:SF5">
    <property type="entry name" value="PENTAFUNCTIONAL AROM POLYPEPTIDE"/>
    <property type="match status" value="1"/>
</dbReference>
<protein>
    <recommendedName>
        <fullName evidence="3">3-phosphoshikimate 1-carboxyvinyltransferase</fullName>
        <ecNumber evidence="3">2.5.1.19</ecNumber>
    </recommendedName>
</protein>
<evidence type="ECO:0000256" key="4">
    <source>
        <dbReference type="ARBA" id="ARBA00022605"/>
    </source>
</evidence>
<keyword evidence="5" id="KW-0808">Transferase</keyword>
<evidence type="ECO:0000256" key="2">
    <source>
        <dbReference type="ARBA" id="ARBA00009948"/>
    </source>
</evidence>
<dbReference type="GO" id="GO:0003866">
    <property type="term" value="F:3-phosphoshikimate 1-carboxyvinyltransferase activity"/>
    <property type="evidence" value="ECO:0007669"/>
    <property type="project" value="UniProtKB-EC"/>
</dbReference>
<comment type="similarity">
    <text evidence="2">Belongs to the EPSP synthase family.</text>
</comment>
<evidence type="ECO:0000256" key="6">
    <source>
        <dbReference type="ARBA" id="ARBA00023141"/>
    </source>
</evidence>
<dbReference type="Proteomes" id="UP001152797">
    <property type="component" value="Unassembled WGS sequence"/>
</dbReference>
<dbReference type="InterPro" id="IPR006264">
    <property type="entry name" value="EPSP_synthase"/>
</dbReference>
<evidence type="ECO:0000259" key="8">
    <source>
        <dbReference type="Pfam" id="PF00275"/>
    </source>
</evidence>
<dbReference type="GO" id="GO:0009073">
    <property type="term" value="P:aromatic amino acid family biosynthetic process"/>
    <property type="evidence" value="ECO:0007669"/>
    <property type="project" value="UniProtKB-KW"/>
</dbReference>
<dbReference type="EC" id="2.5.1.19" evidence="3"/>
<evidence type="ECO:0000256" key="5">
    <source>
        <dbReference type="ARBA" id="ARBA00022679"/>
    </source>
</evidence>
<dbReference type="EMBL" id="CAMXCT030003484">
    <property type="protein sequence ID" value="CAL4792055.1"/>
    <property type="molecule type" value="Genomic_DNA"/>
</dbReference>
<organism evidence="9">
    <name type="scientific">Cladocopium goreaui</name>
    <dbReference type="NCBI Taxonomy" id="2562237"/>
    <lineage>
        <taxon>Eukaryota</taxon>
        <taxon>Sar</taxon>
        <taxon>Alveolata</taxon>
        <taxon>Dinophyceae</taxon>
        <taxon>Suessiales</taxon>
        <taxon>Symbiodiniaceae</taxon>
        <taxon>Cladocopium</taxon>
    </lineage>
</organism>
<dbReference type="EMBL" id="CAMXCT020003484">
    <property type="protein sequence ID" value="CAL1158118.1"/>
    <property type="molecule type" value="Genomic_DNA"/>
</dbReference>
<dbReference type="InterPro" id="IPR001986">
    <property type="entry name" value="Enolpyruvate_Tfrase_dom"/>
</dbReference>
<dbReference type="OrthoDB" id="197068at2759"/>
<comment type="catalytic activity">
    <reaction evidence="7">
        <text>3-phosphoshikimate + phosphoenolpyruvate = 5-O-(1-carboxyvinyl)-3-phosphoshikimate + phosphate</text>
        <dbReference type="Rhea" id="RHEA:21256"/>
        <dbReference type="ChEBI" id="CHEBI:43474"/>
        <dbReference type="ChEBI" id="CHEBI:57701"/>
        <dbReference type="ChEBI" id="CHEBI:58702"/>
        <dbReference type="ChEBI" id="CHEBI:145989"/>
        <dbReference type="EC" id="2.5.1.19"/>
    </reaction>
    <physiologicalReaction direction="left-to-right" evidence="7">
        <dbReference type="Rhea" id="RHEA:21257"/>
    </physiologicalReaction>
</comment>
<dbReference type="InterPro" id="IPR013792">
    <property type="entry name" value="RNA3'P_cycl/enolpyr_Trfase_a/b"/>
</dbReference>
<evidence type="ECO:0000256" key="1">
    <source>
        <dbReference type="ARBA" id="ARBA00004811"/>
    </source>
</evidence>
<comment type="caution">
    <text evidence="9">The sequence shown here is derived from an EMBL/GenBank/DDBJ whole genome shotgun (WGS) entry which is preliminary data.</text>
</comment>
<name>A0A9P1D6E4_9DINO</name>
<evidence type="ECO:0000256" key="7">
    <source>
        <dbReference type="ARBA" id="ARBA00044633"/>
    </source>
</evidence>
<dbReference type="PANTHER" id="PTHR21090">
    <property type="entry name" value="AROM/DEHYDROQUINATE SYNTHASE"/>
    <property type="match status" value="1"/>
</dbReference>
<dbReference type="AlphaFoldDB" id="A0A9P1D6E4"/>
<gene>
    <name evidence="9" type="ORF">C1SCF055_LOCUS30516</name>
</gene>
<dbReference type="Gene3D" id="3.65.10.10">
    <property type="entry name" value="Enolpyruvate transferase domain"/>
    <property type="match status" value="2"/>
</dbReference>
<reference evidence="9" key="1">
    <citation type="submission" date="2022-10" db="EMBL/GenBank/DDBJ databases">
        <authorList>
            <person name="Chen Y."/>
            <person name="Dougan E. K."/>
            <person name="Chan C."/>
            <person name="Rhodes N."/>
            <person name="Thang M."/>
        </authorList>
    </citation>
    <scope>NUCLEOTIDE SEQUENCE</scope>
</reference>
<keyword evidence="6" id="KW-0057">Aromatic amino acid biosynthesis</keyword>
<feature type="domain" description="Enolpyruvate transferase" evidence="8">
    <location>
        <begin position="323"/>
        <end position="436"/>
    </location>
</feature>
<reference evidence="10 11" key="2">
    <citation type="submission" date="2024-05" db="EMBL/GenBank/DDBJ databases">
        <authorList>
            <person name="Chen Y."/>
            <person name="Shah S."/>
            <person name="Dougan E. K."/>
            <person name="Thang M."/>
            <person name="Chan C."/>
        </authorList>
    </citation>
    <scope>NUCLEOTIDE SEQUENCE [LARGE SCALE GENOMIC DNA]</scope>
</reference>
<dbReference type="SUPFAM" id="SSF55205">
    <property type="entry name" value="EPT/RTPC-like"/>
    <property type="match status" value="1"/>
</dbReference>
<dbReference type="InterPro" id="IPR023193">
    <property type="entry name" value="EPSP_synthase_CS"/>
</dbReference>
<proteinExistence type="inferred from homology"/>